<dbReference type="EMBL" id="VIIS01002208">
    <property type="protein sequence ID" value="KAF0287223.1"/>
    <property type="molecule type" value="Genomic_DNA"/>
</dbReference>
<keyword evidence="1" id="KW-0675">Receptor</keyword>
<sequence length="104" mass="11588">MSEVQAVAWDTLLLKNKLTVYPLTYYTRRPQVEVLGLTGLVRFDTTGVRSHFSLDVVTLLDEGLVPLGRWTPEGFSASGADNRTRVVPSIKNQNLTVTTLLVRN</sequence>
<name>A0A6A4UZM7_AMPAM</name>
<accession>A0A6A4UZM7</accession>
<gene>
    <name evidence="1" type="primary">Grik2_7</name>
    <name evidence="1" type="ORF">FJT64_001481</name>
</gene>
<keyword evidence="2" id="KW-1185">Reference proteome</keyword>
<proteinExistence type="predicted"/>
<evidence type="ECO:0000313" key="1">
    <source>
        <dbReference type="EMBL" id="KAF0287223.1"/>
    </source>
</evidence>
<comment type="caution">
    <text evidence="1">The sequence shown here is derived from an EMBL/GenBank/DDBJ whole genome shotgun (WGS) entry which is preliminary data.</text>
</comment>
<dbReference type="AlphaFoldDB" id="A0A6A4UZM7"/>
<dbReference type="Gene3D" id="3.40.50.2300">
    <property type="match status" value="2"/>
</dbReference>
<protein>
    <submittedName>
        <fullName evidence="1">Glutamate receptor ionotropic, kainate 2</fullName>
    </submittedName>
</protein>
<dbReference type="Proteomes" id="UP000440578">
    <property type="component" value="Unassembled WGS sequence"/>
</dbReference>
<dbReference type="OrthoDB" id="5984008at2759"/>
<reference evidence="1 2" key="1">
    <citation type="submission" date="2019-07" db="EMBL/GenBank/DDBJ databases">
        <title>Draft genome assembly of a fouling barnacle, Amphibalanus amphitrite (Darwin, 1854): The first reference genome for Thecostraca.</title>
        <authorList>
            <person name="Kim W."/>
        </authorList>
    </citation>
    <scope>NUCLEOTIDE SEQUENCE [LARGE SCALE GENOMIC DNA]</scope>
    <source>
        <strain evidence="1">SNU_AA5</strain>
        <tissue evidence="1">Soma without cirri and trophi</tissue>
    </source>
</reference>
<organism evidence="1 2">
    <name type="scientific">Amphibalanus amphitrite</name>
    <name type="common">Striped barnacle</name>
    <name type="synonym">Balanus amphitrite</name>
    <dbReference type="NCBI Taxonomy" id="1232801"/>
    <lineage>
        <taxon>Eukaryota</taxon>
        <taxon>Metazoa</taxon>
        <taxon>Ecdysozoa</taxon>
        <taxon>Arthropoda</taxon>
        <taxon>Crustacea</taxon>
        <taxon>Multicrustacea</taxon>
        <taxon>Cirripedia</taxon>
        <taxon>Thoracica</taxon>
        <taxon>Thoracicalcarea</taxon>
        <taxon>Balanomorpha</taxon>
        <taxon>Balanoidea</taxon>
        <taxon>Balanidae</taxon>
        <taxon>Amphibalaninae</taxon>
        <taxon>Amphibalanus</taxon>
    </lineage>
</organism>
<evidence type="ECO:0000313" key="2">
    <source>
        <dbReference type="Proteomes" id="UP000440578"/>
    </source>
</evidence>